<dbReference type="Pfam" id="PF04343">
    <property type="entry name" value="DUF488"/>
    <property type="match status" value="1"/>
</dbReference>
<organism evidence="1 2">
    <name type="scientific">Actinomadura montaniterrae</name>
    <dbReference type="NCBI Taxonomy" id="1803903"/>
    <lineage>
        <taxon>Bacteria</taxon>
        <taxon>Bacillati</taxon>
        <taxon>Actinomycetota</taxon>
        <taxon>Actinomycetes</taxon>
        <taxon>Streptosporangiales</taxon>
        <taxon>Thermomonosporaceae</taxon>
        <taxon>Actinomadura</taxon>
    </lineage>
</organism>
<evidence type="ECO:0000313" key="1">
    <source>
        <dbReference type="EMBL" id="KAB2383641.1"/>
    </source>
</evidence>
<sequence length="184" mass="20587">MAGNAGGVDDTEPLLTFGHGTAGREELVPLLRDAGVRDVVDVRTAPGSRRNPDVQRDALREWLPEVGIGYRWEKRLGGFRKAALDSPDTFWRNDSFRGYAGYTRDPEFVTAMDELLPEADRERTAVMCSESVWWRCHRRLIADFAVLARGHPVLHLAHDGRLTEHPPTSGARLRPDGLLVYDGV</sequence>
<comment type="caution">
    <text evidence="1">The sequence shown here is derived from an EMBL/GenBank/DDBJ whole genome shotgun (WGS) entry which is preliminary data.</text>
</comment>
<evidence type="ECO:0000313" key="2">
    <source>
        <dbReference type="Proteomes" id="UP000483004"/>
    </source>
</evidence>
<dbReference type="Proteomes" id="UP000483004">
    <property type="component" value="Unassembled WGS sequence"/>
</dbReference>
<proteinExistence type="predicted"/>
<dbReference type="PANTHER" id="PTHR39337:SF1">
    <property type="entry name" value="BLR5642 PROTEIN"/>
    <property type="match status" value="1"/>
</dbReference>
<dbReference type="PIRSF" id="PIRSF024492">
    <property type="entry name" value="UCP024492"/>
    <property type="match status" value="1"/>
</dbReference>
<reference evidence="1 2" key="1">
    <citation type="submission" date="2019-09" db="EMBL/GenBank/DDBJ databases">
        <title>Actinomadura physcomitrii sp. nov., a novel actinomycete isolated from moss [Physcomitrium sphaericum (Ludw) Fuernr].</title>
        <authorList>
            <person name="Liu C."/>
            <person name="Zhuang X."/>
        </authorList>
    </citation>
    <scope>NUCLEOTIDE SEQUENCE [LARGE SCALE GENOMIC DNA]</scope>
    <source>
        <strain evidence="1 2">CYP1-1B</strain>
    </source>
</reference>
<dbReference type="InterPro" id="IPR007438">
    <property type="entry name" value="DUF488"/>
</dbReference>
<dbReference type="AlphaFoldDB" id="A0A6L3VW98"/>
<dbReference type="InterPro" id="IPR014519">
    <property type="entry name" value="UCP024492"/>
</dbReference>
<accession>A0A6L3VW98</accession>
<dbReference type="PANTHER" id="PTHR39337">
    <property type="entry name" value="BLR5642 PROTEIN"/>
    <property type="match status" value="1"/>
</dbReference>
<dbReference type="EMBL" id="WBMR01000024">
    <property type="protein sequence ID" value="KAB2383641.1"/>
    <property type="molecule type" value="Genomic_DNA"/>
</dbReference>
<protein>
    <submittedName>
        <fullName evidence="1">DUF488 domain-containing protein</fullName>
    </submittedName>
</protein>
<gene>
    <name evidence="1" type="ORF">F9B16_11950</name>
</gene>
<name>A0A6L3VW98_9ACTN</name>
<dbReference type="OrthoDB" id="9789109at2"/>
<keyword evidence="2" id="KW-1185">Reference proteome</keyword>